<organism evidence="3 4">
    <name type="scientific">Catalinimonas alkaloidigena</name>
    <dbReference type="NCBI Taxonomy" id="1075417"/>
    <lineage>
        <taxon>Bacteria</taxon>
        <taxon>Pseudomonadati</taxon>
        <taxon>Bacteroidota</taxon>
        <taxon>Cytophagia</taxon>
        <taxon>Cytophagales</taxon>
        <taxon>Catalimonadaceae</taxon>
        <taxon>Catalinimonas</taxon>
    </lineage>
</organism>
<accession>A0A1G9RNJ6</accession>
<dbReference type="SUPFAM" id="SSF48208">
    <property type="entry name" value="Six-hairpin glycosidases"/>
    <property type="match status" value="1"/>
</dbReference>
<dbReference type="RefSeq" id="WP_089686861.1">
    <property type="nucleotide sequence ID" value="NZ_FNFO01000011.1"/>
</dbReference>
<dbReference type="Gene3D" id="1.50.10.10">
    <property type="match status" value="1"/>
</dbReference>
<dbReference type="Proteomes" id="UP000198510">
    <property type="component" value="Unassembled WGS sequence"/>
</dbReference>
<reference evidence="3 4" key="1">
    <citation type="submission" date="2016-10" db="EMBL/GenBank/DDBJ databases">
        <authorList>
            <person name="de Groot N.N."/>
        </authorList>
    </citation>
    <scope>NUCLEOTIDE SEQUENCE [LARGE SCALE GENOMIC DNA]</scope>
    <source>
        <strain evidence="3 4">DSM 25186</strain>
    </source>
</reference>
<feature type="domain" description="Alpha-L-rhamnosidase six-hairpin glycosidase" evidence="1">
    <location>
        <begin position="207"/>
        <end position="540"/>
    </location>
</feature>
<dbReference type="PANTHER" id="PTHR34987:SF4">
    <property type="entry name" value="ALPHA-L-RHAMNOSIDASE C-TERMINAL DOMAIN-CONTAINING PROTEIN"/>
    <property type="match status" value="1"/>
</dbReference>
<evidence type="ECO:0000259" key="1">
    <source>
        <dbReference type="Pfam" id="PF17389"/>
    </source>
</evidence>
<dbReference type="EMBL" id="FNFO01000011">
    <property type="protein sequence ID" value="SDM24774.1"/>
    <property type="molecule type" value="Genomic_DNA"/>
</dbReference>
<dbReference type="InterPro" id="IPR049164">
    <property type="entry name" value="Glyco_hydro_78_N"/>
</dbReference>
<dbReference type="Pfam" id="PF17389">
    <property type="entry name" value="Bac_rhamnosid6H"/>
    <property type="match status" value="1"/>
</dbReference>
<evidence type="ECO:0000313" key="3">
    <source>
        <dbReference type="EMBL" id="SDM24774.1"/>
    </source>
</evidence>
<dbReference type="GO" id="GO:0005975">
    <property type="term" value="P:carbohydrate metabolic process"/>
    <property type="evidence" value="ECO:0007669"/>
    <property type="project" value="InterPro"/>
</dbReference>
<protein>
    <submittedName>
        <fullName evidence="3">Alpha-L-rhamnosidase</fullName>
    </submittedName>
</protein>
<evidence type="ECO:0000313" key="4">
    <source>
        <dbReference type="Proteomes" id="UP000198510"/>
    </source>
</evidence>
<dbReference type="STRING" id="1075417.SAMN05421823_111215"/>
<feature type="domain" description="Glycosyl hydrolase family 78 alpha-rhamnosidase N-terminal" evidence="2">
    <location>
        <begin position="50"/>
        <end position="191"/>
    </location>
</feature>
<dbReference type="OrthoDB" id="9815108at2"/>
<name>A0A1G9RNJ6_9BACT</name>
<dbReference type="InterPro" id="IPR008928">
    <property type="entry name" value="6-hairpin_glycosidase_sf"/>
</dbReference>
<dbReference type="PANTHER" id="PTHR34987">
    <property type="entry name" value="C, PUTATIVE (AFU_ORTHOLOGUE AFUA_3G02880)-RELATED"/>
    <property type="match status" value="1"/>
</dbReference>
<evidence type="ECO:0000259" key="2">
    <source>
        <dbReference type="Pfam" id="PF21104"/>
    </source>
</evidence>
<keyword evidence="4" id="KW-1185">Reference proteome</keyword>
<proteinExistence type="predicted"/>
<dbReference type="InterPro" id="IPR035396">
    <property type="entry name" value="Bac_rhamnosid6H"/>
</dbReference>
<dbReference type="AlphaFoldDB" id="A0A1G9RNJ6"/>
<dbReference type="Pfam" id="PF21104">
    <property type="entry name" value="Glyco_hydro_78_N"/>
    <property type="match status" value="1"/>
</dbReference>
<gene>
    <name evidence="3" type="ORF">SAMN05421823_111215</name>
</gene>
<sequence>MKQPLRVLLLLVLLPLALRAQEVMFEAERPGWLQKAEQYKPNLQETIHRPLHTVRLVEDAAAFQGWKAVEALPMDSVYERSFKGQSGVVLDFGEHLTGYFSFSLAALRGTSDAPSRFRLTFGEVPSELATPFDPYPGSLSRAWLQDEVITVMHIPDTITLERRMSFRYLKIELLGSSPYFDFRIADLQFRAVTSVGEMPPALAAGTDPLVTQIDSIGLLTLKECMQTVYEDGPKRDRRLWIGDLYLESLANVYSFQNHDLTKRCFYLLAGLCREDGFLYSNAFETPEPHAQRGAPFLFDYSLLYNVSLYDYLQATGDRATAEDLWPVAKRQMDHITTYLNDEGLFDHQTATANRWWLFVDWNDQLDRQASLQGIMILAMKRTYALAQQLGREGEVTQLPGLIKTMTNAARKHLYQKGTGLFVSGPDRQVSYASQAWMILSGVATKAQGKRALRALQTQPNAVRPGAPYLYHYYVEALIACGLTDEARTAVVEYWGGMVKKGADTFWEVYDPTNERLSPYNFFPVNSYCHAWSCTPVYFIRKYPEIFQR</sequence>
<dbReference type="InterPro" id="IPR012341">
    <property type="entry name" value="6hp_glycosidase-like_sf"/>
</dbReference>